<feature type="signal peptide" evidence="1">
    <location>
        <begin position="1"/>
        <end position="16"/>
    </location>
</feature>
<evidence type="ECO:0000256" key="1">
    <source>
        <dbReference type="SAM" id="SignalP"/>
    </source>
</evidence>
<reference evidence="2 3" key="1">
    <citation type="submission" date="2019-03" db="EMBL/GenBank/DDBJ databases">
        <title>Metabolic reconstructions from genomes of highly enriched 'Candidatus Accumulibacter' and 'Candidatus Competibacter' bioreactor populations.</title>
        <authorList>
            <person name="Annavajhala M.K."/>
            <person name="Welles L."/>
            <person name="Abbas B."/>
            <person name="Sorokin D."/>
            <person name="Park H."/>
            <person name="Van Loosdrecht M."/>
            <person name="Chandran K."/>
        </authorList>
    </citation>
    <scope>NUCLEOTIDE SEQUENCE [LARGE SCALE GENOMIC DNA]</scope>
    <source>
        <strain evidence="2 3">SBR_S</strain>
    </source>
</reference>
<name>A0ABX1TX69_9PROT</name>
<proteinExistence type="predicted"/>
<accession>A0ABX1TX69</accession>
<feature type="chain" id="PRO_5046993899" description="Lipoprotein" evidence="1">
    <location>
        <begin position="17"/>
        <end position="70"/>
    </location>
</feature>
<sequence length="70" mass="7904">MQTSSVLITLALPALALTSAACTTEAWYEGMKYSAESRCRQQPPSELQACRDRLNKENHATYERQRADLK</sequence>
<dbReference type="Proteomes" id="UP000749010">
    <property type="component" value="Unassembled WGS sequence"/>
</dbReference>
<dbReference type="RefSeq" id="WP_169065780.1">
    <property type="nucleotide sequence ID" value="NZ_SPMY01000017.1"/>
</dbReference>
<evidence type="ECO:0008006" key="4">
    <source>
        <dbReference type="Google" id="ProtNLM"/>
    </source>
</evidence>
<dbReference type="EMBL" id="SPMY01000017">
    <property type="protein sequence ID" value="NMQ27325.1"/>
    <property type="molecule type" value="Genomic_DNA"/>
</dbReference>
<gene>
    <name evidence="2" type="ORF">E4Q23_05880</name>
</gene>
<keyword evidence="1" id="KW-0732">Signal</keyword>
<evidence type="ECO:0000313" key="2">
    <source>
        <dbReference type="EMBL" id="NMQ27325.1"/>
    </source>
</evidence>
<evidence type="ECO:0000313" key="3">
    <source>
        <dbReference type="Proteomes" id="UP000749010"/>
    </source>
</evidence>
<organism evidence="2 3">
    <name type="scientific">Candidatus Accumulibacter phosphatis</name>
    <dbReference type="NCBI Taxonomy" id="327160"/>
    <lineage>
        <taxon>Bacteria</taxon>
        <taxon>Pseudomonadati</taxon>
        <taxon>Pseudomonadota</taxon>
        <taxon>Betaproteobacteria</taxon>
        <taxon>Candidatus Accumulibacter</taxon>
    </lineage>
</organism>
<protein>
    <recommendedName>
        <fullName evidence="4">Lipoprotein</fullName>
    </recommendedName>
</protein>
<comment type="caution">
    <text evidence="2">The sequence shown here is derived from an EMBL/GenBank/DDBJ whole genome shotgun (WGS) entry which is preliminary data.</text>
</comment>
<keyword evidence="3" id="KW-1185">Reference proteome</keyword>